<feature type="compositionally biased region" description="Polar residues" evidence="1">
    <location>
        <begin position="392"/>
        <end position="429"/>
    </location>
</feature>
<feature type="region of interest" description="Disordered" evidence="1">
    <location>
        <begin position="384"/>
        <end position="462"/>
    </location>
</feature>
<dbReference type="OMA" id="EANDDMK"/>
<dbReference type="AlphaFoldDB" id="A0A0B1NXH0"/>
<accession>A0A0B1NXH0</accession>
<organism evidence="2 3">
    <name type="scientific">Uncinula necator</name>
    <name type="common">Grape powdery mildew</name>
    <dbReference type="NCBI Taxonomy" id="52586"/>
    <lineage>
        <taxon>Eukaryota</taxon>
        <taxon>Fungi</taxon>
        <taxon>Dikarya</taxon>
        <taxon>Ascomycota</taxon>
        <taxon>Pezizomycotina</taxon>
        <taxon>Leotiomycetes</taxon>
        <taxon>Erysiphales</taxon>
        <taxon>Erysiphaceae</taxon>
        <taxon>Erysiphe</taxon>
    </lineage>
</organism>
<reference evidence="2 3" key="1">
    <citation type="journal article" date="2014" name="BMC Genomics">
        <title>Adaptive genomic structural variation in the grape powdery mildew pathogen, Erysiphe necator.</title>
        <authorList>
            <person name="Jones L."/>
            <person name="Riaz S."/>
            <person name="Morales-Cruz A."/>
            <person name="Amrine K.C."/>
            <person name="McGuire B."/>
            <person name="Gubler W.D."/>
            <person name="Walker M.A."/>
            <person name="Cantu D."/>
        </authorList>
    </citation>
    <scope>NUCLEOTIDE SEQUENCE [LARGE SCALE GENOMIC DNA]</scope>
    <source>
        <strain evidence="3">c</strain>
    </source>
</reference>
<dbReference type="InterPro" id="IPR018857">
    <property type="entry name" value="TORC1_cplx_su_TCO89"/>
</dbReference>
<proteinExistence type="predicted"/>
<dbReference type="EMBL" id="JNVN01003765">
    <property type="protein sequence ID" value="KHJ30678.1"/>
    <property type="molecule type" value="Genomic_DNA"/>
</dbReference>
<dbReference type="HOGENOM" id="CLU_016311_1_0_1"/>
<feature type="region of interest" description="Disordered" evidence="1">
    <location>
        <begin position="132"/>
        <end position="173"/>
    </location>
</feature>
<dbReference type="GO" id="GO:0031929">
    <property type="term" value="P:TOR signaling"/>
    <property type="evidence" value="ECO:0007669"/>
    <property type="project" value="InterPro"/>
</dbReference>
<dbReference type="STRING" id="52586.A0A0B1NXH0"/>
<protein>
    <submittedName>
        <fullName evidence="2">Uncharacterized protein</fullName>
    </submittedName>
</protein>
<dbReference type="PANTHER" id="PTHR22794:SF2">
    <property type="entry name" value="THAP DOMAIN-CONTAINING PROTEIN 11"/>
    <property type="match status" value="1"/>
</dbReference>
<evidence type="ECO:0000313" key="3">
    <source>
        <dbReference type="Proteomes" id="UP000030854"/>
    </source>
</evidence>
<dbReference type="Proteomes" id="UP000030854">
    <property type="component" value="Unassembled WGS sequence"/>
</dbReference>
<keyword evidence="3" id="KW-1185">Reference proteome</keyword>
<dbReference type="GO" id="GO:0000329">
    <property type="term" value="C:fungal-type vacuole membrane"/>
    <property type="evidence" value="ECO:0007669"/>
    <property type="project" value="TreeGrafter"/>
</dbReference>
<dbReference type="PANTHER" id="PTHR22794">
    <property type="entry name" value="THAP DOMAIN PROTEIN 11"/>
    <property type="match status" value="1"/>
</dbReference>
<dbReference type="GO" id="GO:0031931">
    <property type="term" value="C:TORC1 complex"/>
    <property type="evidence" value="ECO:0007669"/>
    <property type="project" value="InterPro"/>
</dbReference>
<gene>
    <name evidence="2" type="ORF">EV44_g4366</name>
</gene>
<comment type="caution">
    <text evidence="2">The sequence shown here is derived from an EMBL/GenBank/DDBJ whole genome shotgun (WGS) entry which is preliminary data.</text>
</comment>
<feature type="compositionally biased region" description="Polar residues" evidence="1">
    <location>
        <begin position="28"/>
        <end position="52"/>
    </location>
</feature>
<evidence type="ECO:0000313" key="2">
    <source>
        <dbReference type="EMBL" id="KHJ30678.1"/>
    </source>
</evidence>
<sequence length="483" mass="52939">MSALQVQKHMMTTNKISPESGPAIDSISRCSSSNHTSTGPLPTSPNPQGNQNKTKKHVALTARAHSRNFTNRANHSKTHADSHIEGGANRKPQHNASTLSLMRKNNNQHLHLKRNRSSAEVKPKFAVGFELGDHEDGWEETSSSTSPAASRSNSRPTSKSQSSTTNSQTLLSLPASSEIVNETSTIKKPAQPSVSTQPKGITERLLSRTPCQHTTQTSLEFATPVVNSHSSPSSPNRSVLLNNKKISLFTSNPSSNAGLSNFLFNYSTSKKVEELKRVQSMKDLSNFLPDEDESFLHSYQLGAGQSRTQQKQWLQRASSIMEPKQLDTHYGSEVGLFAGTKFEGPIPRVKSILARTSTEYLVARRFHDPVGNALKRIAQIPGMDRNRRIPSKSKNSVDTTVNSSGSRYGLSQSLRNFTPVRNSTSSASISRGHKNLSAPCDDINDGGQTYLDVRNEPPNTESEEILSLLRKLWDKSPDSITGS</sequence>
<dbReference type="Pfam" id="PF10452">
    <property type="entry name" value="TCO89"/>
    <property type="match status" value="1"/>
</dbReference>
<feature type="compositionally biased region" description="Low complexity" evidence="1">
    <location>
        <begin position="142"/>
        <end position="173"/>
    </location>
</feature>
<feature type="region of interest" description="Disordered" evidence="1">
    <location>
        <begin position="1"/>
        <end position="93"/>
    </location>
</feature>
<name>A0A0B1NXH0_UNCNE</name>
<evidence type="ECO:0000256" key="1">
    <source>
        <dbReference type="SAM" id="MobiDB-lite"/>
    </source>
</evidence>